<keyword evidence="6 8" id="KW-0408">Iron</keyword>
<reference evidence="13" key="2">
    <citation type="submission" date="2010-05" db="EMBL/GenBank/DDBJ databases">
        <title>The genome sequence of Magnaporthe poae strain ATCC 64411.</title>
        <authorList>
            <person name="Ma L.-J."/>
            <person name="Dead R."/>
            <person name="Young S."/>
            <person name="Zeng Q."/>
            <person name="Koehrsen M."/>
            <person name="Alvarado L."/>
            <person name="Berlin A."/>
            <person name="Chapman S.B."/>
            <person name="Chen Z."/>
            <person name="Freedman E."/>
            <person name="Gellesch M."/>
            <person name="Goldberg J."/>
            <person name="Griggs A."/>
            <person name="Gujja S."/>
            <person name="Heilman E.R."/>
            <person name="Heiman D."/>
            <person name="Hepburn T."/>
            <person name="Howarth C."/>
            <person name="Jen D."/>
            <person name="Larson L."/>
            <person name="Mehta T."/>
            <person name="Neiman D."/>
            <person name="Pearson M."/>
            <person name="Roberts A."/>
            <person name="Saif S."/>
            <person name="Shea T."/>
            <person name="Shenoy N."/>
            <person name="Sisk P."/>
            <person name="Stolte C."/>
            <person name="Sykes S."/>
            <person name="Walk T."/>
            <person name="White J."/>
            <person name="Yandava C."/>
            <person name="Haas B."/>
            <person name="Nusbaum C."/>
            <person name="Birren B."/>
        </authorList>
    </citation>
    <scope>NUCLEOTIDE SEQUENCE [LARGE SCALE GENOMIC DNA]</scope>
    <source>
        <strain evidence="13">ATCC 64411 / 73-15</strain>
    </source>
</reference>
<keyword evidence="10" id="KW-0812">Transmembrane</keyword>
<reference evidence="11" key="3">
    <citation type="submission" date="2011-03" db="EMBL/GenBank/DDBJ databases">
        <title>Annotation of Magnaporthe poae ATCC 64411.</title>
        <authorList>
            <person name="Ma L.-J."/>
            <person name="Dead R."/>
            <person name="Young S.K."/>
            <person name="Zeng Q."/>
            <person name="Gargeya S."/>
            <person name="Fitzgerald M."/>
            <person name="Haas B."/>
            <person name="Abouelleil A."/>
            <person name="Alvarado L."/>
            <person name="Arachchi H.M."/>
            <person name="Berlin A."/>
            <person name="Brown A."/>
            <person name="Chapman S.B."/>
            <person name="Chen Z."/>
            <person name="Dunbar C."/>
            <person name="Freedman E."/>
            <person name="Gearin G."/>
            <person name="Gellesch M."/>
            <person name="Goldberg J."/>
            <person name="Griggs A."/>
            <person name="Gujja S."/>
            <person name="Heiman D."/>
            <person name="Howarth C."/>
            <person name="Larson L."/>
            <person name="Lui A."/>
            <person name="MacDonald P.J.P."/>
            <person name="Mehta T."/>
            <person name="Montmayeur A."/>
            <person name="Murphy C."/>
            <person name="Neiman D."/>
            <person name="Pearson M."/>
            <person name="Priest M."/>
            <person name="Roberts A."/>
            <person name="Saif S."/>
            <person name="Shea T."/>
            <person name="Shenoy N."/>
            <person name="Sisk P."/>
            <person name="Stolte C."/>
            <person name="Sykes S."/>
            <person name="Yandava C."/>
            <person name="Wortman J."/>
            <person name="Nusbaum C."/>
            <person name="Birren B."/>
        </authorList>
    </citation>
    <scope>NUCLEOTIDE SEQUENCE</scope>
    <source>
        <strain evidence="11">ATCC 64411</strain>
    </source>
</reference>
<dbReference type="eggNOG" id="KOG0158">
    <property type="taxonomic scope" value="Eukaryota"/>
</dbReference>
<evidence type="ECO:0000256" key="10">
    <source>
        <dbReference type="SAM" id="Phobius"/>
    </source>
</evidence>
<dbReference type="GO" id="GO:0004497">
    <property type="term" value="F:monooxygenase activity"/>
    <property type="evidence" value="ECO:0007669"/>
    <property type="project" value="UniProtKB-KW"/>
</dbReference>
<dbReference type="GO" id="GO:0020037">
    <property type="term" value="F:heme binding"/>
    <property type="evidence" value="ECO:0007669"/>
    <property type="project" value="InterPro"/>
</dbReference>
<dbReference type="GO" id="GO:0005506">
    <property type="term" value="F:iron ion binding"/>
    <property type="evidence" value="ECO:0007669"/>
    <property type="project" value="InterPro"/>
</dbReference>
<dbReference type="EMBL" id="GL876971">
    <property type="protein sequence ID" value="KLU88227.1"/>
    <property type="molecule type" value="Genomic_DNA"/>
</dbReference>
<dbReference type="InterPro" id="IPR002401">
    <property type="entry name" value="Cyt_P450_E_grp-I"/>
</dbReference>
<keyword evidence="4 8" id="KW-0479">Metal-binding</keyword>
<dbReference type="PRINTS" id="PR00385">
    <property type="entry name" value="P450"/>
</dbReference>
<dbReference type="PROSITE" id="PS00086">
    <property type="entry name" value="CYTOCHROME_P450"/>
    <property type="match status" value="1"/>
</dbReference>
<evidence type="ECO:0000256" key="4">
    <source>
        <dbReference type="ARBA" id="ARBA00022723"/>
    </source>
</evidence>
<comment type="similarity">
    <text evidence="2 9">Belongs to the cytochrome P450 family.</text>
</comment>
<evidence type="ECO:0000256" key="8">
    <source>
        <dbReference type="PIRSR" id="PIRSR602401-1"/>
    </source>
</evidence>
<dbReference type="SUPFAM" id="SSF48264">
    <property type="entry name" value="Cytochrome P450"/>
    <property type="match status" value="1"/>
</dbReference>
<evidence type="ECO:0000256" key="6">
    <source>
        <dbReference type="ARBA" id="ARBA00023004"/>
    </source>
</evidence>
<keyword evidence="3 8" id="KW-0349">Heme</keyword>
<organism evidence="12 13">
    <name type="scientific">Magnaporthiopsis poae (strain ATCC 64411 / 73-15)</name>
    <name type="common">Kentucky bluegrass fungus</name>
    <name type="synonym">Magnaporthe poae</name>
    <dbReference type="NCBI Taxonomy" id="644358"/>
    <lineage>
        <taxon>Eukaryota</taxon>
        <taxon>Fungi</taxon>
        <taxon>Dikarya</taxon>
        <taxon>Ascomycota</taxon>
        <taxon>Pezizomycotina</taxon>
        <taxon>Sordariomycetes</taxon>
        <taxon>Sordariomycetidae</taxon>
        <taxon>Magnaporthales</taxon>
        <taxon>Magnaporthaceae</taxon>
        <taxon>Magnaporthiopsis</taxon>
    </lineage>
</organism>
<evidence type="ECO:0000256" key="7">
    <source>
        <dbReference type="ARBA" id="ARBA00023033"/>
    </source>
</evidence>
<dbReference type="STRING" id="644358.A0A0C4E426"/>
<evidence type="ECO:0000256" key="3">
    <source>
        <dbReference type="ARBA" id="ARBA00022617"/>
    </source>
</evidence>
<evidence type="ECO:0000313" key="13">
    <source>
        <dbReference type="Proteomes" id="UP000011715"/>
    </source>
</evidence>
<evidence type="ECO:0000256" key="9">
    <source>
        <dbReference type="RuleBase" id="RU000461"/>
    </source>
</evidence>
<dbReference type="InterPro" id="IPR036396">
    <property type="entry name" value="Cyt_P450_sf"/>
</dbReference>
<feature type="binding site" description="axial binding residue" evidence="8">
    <location>
        <position position="481"/>
    </location>
    <ligand>
        <name>heme</name>
        <dbReference type="ChEBI" id="CHEBI:30413"/>
    </ligand>
    <ligandPart>
        <name>Fe</name>
        <dbReference type="ChEBI" id="CHEBI:18248"/>
    </ligandPart>
</feature>
<evidence type="ECO:0008006" key="14">
    <source>
        <dbReference type="Google" id="ProtNLM"/>
    </source>
</evidence>
<keyword evidence="10" id="KW-0472">Membrane</keyword>
<dbReference type="InterPro" id="IPR001128">
    <property type="entry name" value="Cyt_P450"/>
</dbReference>
<evidence type="ECO:0000256" key="5">
    <source>
        <dbReference type="ARBA" id="ARBA00023002"/>
    </source>
</evidence>
<protein>
    <recommendedName>
        <fullName evidence="14">Isotrichodermin C-15 hydroxylase</fullName>
    </recommendedName>
</protein>
<dbReference type="InterPro" id="IPR017972">
    <property type="entry name" value="Cyt_P450_CS"/>
</dbReference>
<dbReference type="AlphaFoldDB" id="A0A0C4E426"/>
<keyword evidence="7 9" id="KW-0503">Monooxygenase</keyword>
<keyword evidence="10" id="KW-1133">Transmembrane helix</keyword>
<keyword evidence="13" id="KW-1185">Reference proteome</keyword>
<reference evidence="12" key="5">
    <citation type="submission" date="2015-06" db="UniProtKB">
        <authorList>
            <consortium name="EnsemblFungi"/>
        </authorList>
    </citation>
    <scope>IDENTIFICATION</scope>
    <source>
        <strain evidence="12">ATCC 64411</strain>
    </source>
</reference>
<reference evidence="11" key="1">
    <citation type="submission" date="2010-05" db="EMBL/GenBank/DDBJ databases">
        <title>The Genome Sequence of Magnaporthe poae strain ATCC 64411.</title>
        <authorList>
            <consortium name="The Broad Institute Genome Sequencing Platform"/>
            <consortium name="Broad Institute Genome Sequencing Center for Infectious Disease"/>
            <person name="Ma L.-J."/>
            <person name="Dead R."/>
            <person name="Young S."/>
            <person name="Zeng Q."/>
            <person name="Koehrsen M."/>
            <person name="Alvarado L."/>
            <person name="Berlin A."/>
            <person name="Chapman S.B."/>
            <person name="Chen Z."/>
            <person name="Freedman E."/>
            <person name="Gellesch M."/>
            <person name="Goldberg J."/>
            <person name="Griggs A."/>
            <person name="Gujja S."/>
            <person name="Heilman E.R."/>
            <person name="Heiman D."/>
            <person name="Hepburn T."/>
            <person name="Howarth C."/>
            <person name="Jen D."/>
            <person name="Larson L."/>
            <person name="Mehta T."/>
            <person name="Neiman D."/>
            <person name="Pearson M."/>
            <person name="Roberts A."/>
            <person name="Saif S."/>
            <person name="Shea T."/>
            <person name="Shenoy N."/>
            <person name="Sisk P."/>
            <person name="Stolte C."/>
            <person name="Sykes S."/>
            <person name="Walk T."/>
            <person name="White J."/>
            <person name="Yandava C."/>
            <person name="Haas B."/>
            <person name="Nusbaum C."/>
            <person name="Birren B."/>
        </authorList>
    </citation>
    <scope>NUCLEOTIDE SEQUENCE</scope>
    <source>
        <strain evidence="11">ATCC 64411</strain>
    </source>
</reference>
<dbReference type="EnsemblFungi" id="MAPG_07214T0">
    <property type="protein sequence ID" value="MAPG_07214T0"/>
    <property type="gene ID" value="MAPG_07214"/>
</dbReference>
<comment type="cofactor">
    <cofactor evidence="1 8">
        <name>heme</name>
        <dbReference type="ChEBI" id="CHEBI:30413"/>
    </cofactor>
</comment>
<dbReference type="OrthoDB" id="1470350at2759"/>
<dbReference type="EMBL" id="ADBL01001743">
    <property type="status" value="NOT_ANNOTATED_CDS"/>
    <property type="molecule type" value="Genomic_DNA"/>
</dbReference>
<evidence type="ECO:0000256" key="2">
    <source>
        <dbReference type="ARBA" id="ARBA00010617"/>
    </source>
</evidence>
<reference evidence="12" key="4">
    <citation type="journal article" date="2015" name="G3 (Bethesda)">
        <title>Genome sequences of three phytopathogenic species of the Magnaporthaceae family of fungi.</title>
        <authorList>
            <person name="Okagaki L.H."/>
            <person name="Nunes C.C."/>
            <person name="Sailsbery J."/>
            <person name="Clay B."/>
            <person name="Brown D."/>
            <person name="John T."/>
            <person name="Oh Y."/>
            <person name="Young N."/>
            <person name="Fitzgerald M."/>
            <person name="Haas B.J."/>
            <person name="Zeng Q."/>
            <person name="Young S."/>
            <person name="Adiconis X."/>
            <person name="Fan L."/>
            <person name="Levin J.Z."/>
            <person name="Mitchell T.K."/>
            <person name="Okubara P.A."/>
            <person name="Farman M.L."/>
            <person name="Kohn L.M."/>
            <person name="Birren B."/>
            <person name="Ma L.-J."/>
            <person name="Dean R.A."/>
        </authorList>
    </citation>
    <scope>NUCLEOTIDE SEQUENCE</scope>
    <source>
        <strain evidence="12">ATCC 64411 / 73-15</strain>
    </source>
</reference>
<gene>
    <name evidence="11" type="ORF">MAPG_07214</name>
</gene>
<dbReference type="GO" id="GO:0016705">
    <property type="term" value="F:oxidoreductase activity, acting on paired donors, with incorporation or reduction of molecular oxygen"/>
    <property type="evidence" value="ECO:0007669"/>
    <property type="project" value="InterPro"/>
</dbReference>
<evidence type="ECO:0000313" key="12">
    <source>
        <dbReference type="EnsemblFungi" id="MAPG_07214T0"/>
    </source>
</evidence>
<evidence type="ECO:0000256" key="1">
    <source>
        <dbReference type="ARBA" id="ARBA00001971"/>
    </source>
</evidence>
<dbReference type="PANTHER" id="PTHR24305:SF29">
    <property type="entry name" value="BENZOATE-PARA-HYDROXYLASE"/>
    <property type="match status" value="1"/>
</dbReference>
<name>A0A0C4E426_MAGP6</name>
<dbReference type="InterPro" id="IPR050121">
    <property type="entry name" value="Cytochrome_P450_monoxygenase"/>
</dbReference>
<dbReference type="OMA" id="ENWHANQ"/>
<dbReference type="VEuPathDB" id="FungiDB:MAPG_07214"/>
<keyword evidence="5 9" id="KW-0560">Oxidoreductase</keyword>
<dbReference type="Gene3D" id="1.10.630.10">
    <property type="entry name" value="Cytochrome P450"/>
    <property type="match status" value="1"/>
</dbReference>
<accession>A0A0C4E426</accession>
<dbReference type="Proteomes" id="UP000011715">
    <property type="component" value="Unassembled WGS sequence"/>
</dbReference>
<proteinExistence type="inferred from homology"/>
<evidence type="ECO:0000313" key="11">
    <source>
        <dbReference type="EMBL" id="KLU88227.1"/>
    </source>
</evidence>
<dbReference type="PANTHER" id="PTHR24305">
    <property type="entry name" value="CYTOCHROME P450"/>
    <property type="match status" value="1"/>
</dbReference>
<dbReference type="CDD" id="cd11058">
    <property type="entry name" value="CYP60B-like"/>
    <property type="match status" value="1"/>
</dbReference>
<dbReference type="Pfam" id="PF00067">
    <property type="entry name" value="p450"/>
    <property type="match status" value="1"/>
</dbReference>
<sequence length="543" mass="60341">MPSIDVQAGMLSGGARGLLTLPNMAIGLAAAVLVYSVGVCVYRIWFHPLSKYPGPLLLASSDLFYNFESYVTGSMARRAERLHRKYGKIVRIGPNRLAVDGAVAFPEIYAHKAGGDGTEFHKQIGFSFDGDAGCIIGAPNREEHRRHRRQLAHAFSEGALAAQESLLQHYVDLFIRRLAENAKDSKPVALMDWLNYLAFDIIGDLSLGESFGSLSSSNYHPWVRNMFQNFRGGALVRFWKSMGPLKALALLDTGGSIKTNKDNFNYAIEKARARMALGPNPVMNTKARTASADQMSGPRRDFFSYMMKKQGTETDGLTDRQLELNAFILITAGSETTSTALSVLFYLLSRRSNRTIRDAVAAEVRAAFSREADINLSVVGPNALPLLHACIEETLRFHPPAAEIPPRVSPGAVVDGKYIPKGTIVRVYASASFRNPDSFVDPLTFRPERFLPADHPMYNERYALGNARAYFKPFSHGPRDCIGKNLAYAEMRLVASRILLRFDIDEAEGTGDDWLDNQRTFTAWEKPQLWVTLHERKGLEIKG</sequence>
<feature type="transmembrane region" description="Helical" evidence="10">
    <location>
        <begin position="21"/>
        <end position="45"/>
    </location>
</feature>
<dbReference type="PRINTS" id="PR00463">
    <property type="entry name" value="EP450I"/>
</dbReference>